<evidence type="ECO:0000313" key="2">
    <source>
        <dbReference type="Proteomes" id="UP000806542"/>
    </source>
</evidence>
<dbReference type="InterPro" id="IPR008767">
    <property type="entry name" value="Phage_SPP1_head-tail_adaptor"/>
</dbReference>
<reference evidence="1" key="1">
    <citation type="submission" date="2020-10" db="EMBL/GenBank/DDBJ databases">
        <title>ChiBAC.</title>
        <authorList>
            <person name="Zenner C."/>
            <person name="Hitch T.C.A."/>
            <person name="Clavel T."/>
        </authorList>
    </citation>
    <scope>NUCLEOTIDE SEQUENCE</scope>
    <source>
        <strain evidence="1">DSM 107454</strain>
    </source>
</reference>
<dbReference type="Gene3D" id="2.40.10.270">
    <property type="entry name" value="Bacteriophage SPP1 head-tail adaptor protein"/>
    <property type="match status" value="1"/>
</dbReference>
<keyword evidence="2" id="KW-1185">Reference proteome</keyword>
<dbReference type="EMBL" id="JADCKB010000008">
    <property type="protein sequence ID" value="MBE5039819.1"/>
    <property type="molecule type" value="Genomic_DNA"/>
</dbReference>
<protein>
    <submittedName>
        <fullName evidence="1">Phage head closure protein</fullName>
    </submittedName>
</protein>
<dbReference type="AlphaFoldDB" id="A0A9D5R8V7"/>
<dbReference type="Pfam" id="PF05521">
    <property type="entry name" value="Phage_HCP"/>
    <property type="match status" value="1"/>
</dbReference>
<name>A0A9D5R8V7_9FIRM</name>
<dbReference type="Proteomes" id="UP000806542">
    <property type="component" value="Unassembled WGS sequence"/>
</dbReference>
<organism evidence="1 2">
    <name type="scientific">Ructibacterium gallinarum</name>
    <dbReference type="NCBI Taxonomy" id="2779355"/>
    <lineage>
        <taxon>Bacteria</taxon>
        <taxon>Bacillati</taxon>
        <taxon>Bacillota</taxon>
        <taxon>Clostridia</taxon>
        <taxon>Eubacteriales</taxon>
        <taxon>Oscillospiraceae</taxon>
        <taxon>Ructibacterium</taxon>
    </lineage>
</organism>
<gene>
    <name evidence="1" type="ORF">INF28_04995</name>
</gene>
<proteinExistence type="predicted"/>
<dbReference type="RefSeq" id="WP_226392373.1">
    <property type="nucleotide sequence ID" value="NZ_JADCKB010000008.1"/>
</dbReference>
<comment type="caution">
    <text evidence="1">The sequence shown here is derived from an EMBL/GenBank/DDBJ whole genome shotgun (WGS) entry which is preliminary data.</text>
</comment>
<accession>A0A9D5R8V7</accession>
<dbReference type="NCBIfam" id="TIGR01563">
    <property type="entry name" value="gp16_SPP1"/>
    <property type="match status" value="1"/>
</dbReference>
<sequence length="158" mass="17835">MDFSKLRHRVIFLHPGDLRKNSMGETVPGYIPFKPSMPSSNDVYLTHDTDGSAVLKRRDGKAYSSLDALHDYSVAAFVSPMSGREYEESQKLRAETTYKIVTRFFPGITPQMRILYDSREFEIVSVLDMNEQHTELQIVAAEKGRKTAQNTEVGDGDG</sequence>
<evidence type="ECO:0000313" key="1">
    <source>
        <dbReference type="EMBL" id="MBE5039819.1"/>
    </source>
</evidence>
<dbReference type="InterPro" id="IPR038666">
    <property type="entry name" value="SSP1_head-tail_sf"/>
</dbReference>